<dbReference type="InterPro" id="IPR026392">
    <property type="entry name" value="Exo/Archaeosortase_dom"/>
</dbReference>
<dbReference type="RefSeq" id="WP_091854252.1">
    <property type="nucleotide sequence ID" value="NZ_FOHZ01000023.1"/>
</dbReference>
<dbReference type="GO" id="GO:0008233">
    <property type="term" value="F:peptidase activity"/>
    <property type="evidence" value="ECO:0007669"/>
    <property type="project" value="UniProtKB-KW"/>
</dbReference>
<evidence type="ECO:0000256" key="6">
    <source>
        <dbReference type="ARBA" id="ARBA00022989"/>
    </source>
</evidence>
<keyword evidence="6 8" id="KW-1133">Transmembrane helix</keyword>
<evidence type="ECO:0000313" key="9">
    <source>
        <dbReference type="EMBL" id="SET77496.1"/>
    </source>
</evidence>
<feature type="transmembrane region" description="Helical" evidence="8">
    <location>
        <begin position="212"/>
        <end position="239"/>
    </location>
</feature>
<keyword evidence="5" id="KW-0378">Hydrolase</keyword>
<reference evidence="10" key="1">
    <citation type="submission" date="2016-10" db="EMBL/GenBank/DDBJ databases">
        <authorList>
            <person name="Varghese N."/>
            <person name="Submissions S."/>
        </authorList>
    </citation>
    <scope>NUCLEOTIDE SEQUENCE [LARGE SCALE GENOMIC DNA]</scope>
    <source>
        <strain evidence="10">CGMCC 1.6489</strain>
    </source>
</reference>
<feature type="transmembrane region" description="Helical" evidence="8">
    <location>
        <begin position="12"/>
        <end position="31"/>
    </location>
</feature>
<feature type="transmembrane region" description="Helical" evidence="8">
    <location>
        <begin position="73"/>
        <end position="92"/>
    </location>
</feature>
<feature type="transmembrane region" description="Helical" evidence="8">
    <location>
        <begin position="187"/>
        <end position="205"/>
    </location>
</feature>
<feature type="transmembrane region" description="Helical" evidence="8">
    <location>
        <begin position="254"/>
        <end position="273"/>
    </location>
</feature>
<evidence type="ECO:0000256" key="1">
    <source>
        <dbReference type="ARBA" id="ARBA00004651"/>
    </source>
</evidence>
<feature type="transmembrane region" description="Helical" evidence="8">
    <location>
        <begin position="146"/>
        <end position="167"/>
    </location>
</feature>
<evidence type="ECO:0000256" key="8">
    <source>
        <dbReference type="SAM" id="Phobius"/>
    </source>
</evidence>
<dbReference type="GO" id="GO:0006508">
    <property type="term" value="P:proteolysis"/>
    <property type="evidence" value="ECO:0007669"/>
    <property type="project" value="UniProtKB-KW"/>
</dbReference>
<feature type="transmembrane region" description="Helical" evidence="8">
    <location>
        <begin position="285"/>
        <end position="305"/>
    </location>
</feature>
<name>A0A1I0H1C7_9GAMM</name>
<evidence type="ECO:0000256" key="3">
    <source>
        <dbReference type="ARBA" id="ARBA00022670"/>
    </source>
</evidence>
<keyword evidence="10" id="KW-1185">Reference proteome</keyword>
<dbReference type="GO" id="GO:0005886">
    <property type="term" value="C:plasma membrane"/>
    <property type="evidence" value="ECO:0007669"/>
    <property type="project" value="UniProtKB-SubCell"/>
</dbReference>
<keyword evidence="2" id="KW-1003">Cell membrane</keyword>
<evidence type="ECO:0000256" key="7">
    <source>
        <dbReference type="ARBA" id="ARBA00023136"/>
    </source>
</evidence>
<keyword evidence="3" id="KW-0645">Protease</keyword>
<dbReference type="STRING" id="430453.SAMN04487962_12311"/>
<evidence type="ECO:0000313" key="10">
    <source>
        <dbReference type="Proteomes" id="UP000198762"/>
    </source>
</evidence>
<dbReference type="InterPro" id="IPR019127">
    <property type="entry name" value="Exosortase"/>
</dbReference>
<feature type="transmembrane region" description="Helical" evidence="8">
    <location>
        <begin position="112"/>
        <end position="134"/>
    </location>
</feature>
<evidence type="ECO:0000256" key="2">
    <source>
        <dbReference type="ARBA" id="ARBA00022475"/>
    </source>
</evidence>
<dbReference type="OrthoDB" id="9797363at2"/>
<evidence type="ECO:0000256" key="5">
    <source>
        <dbReference type="ARBA" id="ARBA00022801"/>
    </source>
</evidence>
<gene>
    <name evidence="9" type="ORF">SAMN04487962_12311</name>
</gene>
<protein>
    <submittedName>
        <fullName evidence="9">Exosortase</fullName>
    </submittedName>
</protein>
<accession>A0A1I0H1C7</accession>
<organism evidence="9 10">
    <name type="scientific">Marinobacter segnicrescens</name>
    <dbReference type="NCBI Taxonomy" id="430453"/>
    <lineage>
        <taxon>Bacteria</taxon>
        <taxon>Pseudomonadati</taxon>
        <taxon>Pseudomonadota</taxon>
        <taxon>Gammaproteobacteria</taxon>
        <taxon>Pseudomonadales</taxon>
        <taxon>Marinobacteraceae</taxon>
        <taxon>Marinobacter</taxon>
    </lineage>
</organism>
<proteinExistence type="predicted"/>
<dbReference type="EMBL" id="FOHZ01000023">
    <property type="protein sequence ID" value="SET77496.1"/>
    <property type="molecule type" value="Genomic_DNA"/>
</dbReference>
<feature type="transmembrane region" description="Helical" evidence="8">
    <location>
        <begin position="43"/>
        <end position="61"/>
    </location>
</feature>
<dbReference type="AlphaFoldDB" id="A0A1I0H1C7"/>
<comment type="subcellular location">
    <subcellularLocation>
        <location evidence="1">Cell membrane</location>
        <topology evidence="1">Multi-pass membrane protein</topology>
    </subcellularLocation>
</comment>
<sequence length="475" mass="51955">MLRKTLDQFPLARPYLLVTAIAIALFWPTWFRLVGEWLKWEQVLAHGLPTFAIFIGLLLIHPPPPLENRARRSFSVLGSLSLLATVVAWALLELVRIDTLTYLMLPAGLLALAWALLGAKAMLRFLPYVLLFGLSLPVWSDLVPHLVVLATAVVTKLVAGMGITALIEGANITLPYGRLVIADGCSGIRYFAISLLLAMMMAILNDFRWKGWLVALSVGASVALVVNWVRITALVVIAYQSDMESSLVADHETFGWAIYAAFVIPIMWLAPVLRREGTPDGAPPHLLKMGFVAVVAAFLVGPLGVSLAHSRASGSPAWALAVPGFVKTDPEALPLKITLPETLSQEVWSAGQTTWISLAQTRNTERGDKLVPYLPPRVSGNWFRTDQDAGYGSNVRVYQHLTERRQVVTAERFQVGAYTTTSYTKAKLLQIPATLSGENRFALISVQGICAPRSCDSAVQRVRTALDNLTLDAAR</sequence>
<keyword evidence="4 8" id="KW-0812">Transmembrane</keyword>
<dbReference type="Pfam" id="PF09721">
    <property type="entry name" value="Exosortase_EpsH"/>
    <property type="match status" value="1"/>
</dbReference>
<keyword evidence="7 8" id="KW-0472">Membrane</keyword>
<dbReference type="NCBIfam" id="TIGR04178">
    <property type="entry name" value="exo_archaeo"/>
    <property type="match status" value="1"/>
</dbReference>
<evidence type="ECO:0000256" key="4">
    <source>
        <dbReference type="ARBA" id="ARBA00022692"/>
    </source>
</evidence>
<dbReference type="Proteomes" id="UP000198762">
    <property type="component" value="Unassembled WGS sequence"/>
</dbReference>